<organism evidence="4 5">
    <name type="scientific">Drosophila suzukii</name>
    <name type="common">Spotted-wing drosophila fruit fly</name>
    <dbReference type="NCBI Taxonomy" id="28584"/>
    <lineage>
        <taxon>Eukaryota</taxon>
        <taxon>Metazoa</taxon>
        <taxon>Ecdysozoa</taxon>
        <taxon>Arthropoda</taxon>
        <taxon>Hexapoda</taxon>
        <taxon>Insecta</taxon>
        <taxon>Pterygota</taxon>
        <taxon>Neoptera</taxon>
        <taxon>Endopterygota</taxon>
        <taxon>Diptera</taxon>
        <taxon>Brachycera</taxon>
        <taxon>Muscomorpha</taxon>
        <taxon>Ephydroidea</taxon>
        <taxon>Drosophilidae</taxon>
        <taxon>Drosophila</taxon>
        <taxon>Sophophora</taxon>
    </lineage>
</organism>
<protein>
    <recommendedName>
        <fullName evidence="2">Protein BCCIP homolog</fullName>
    </recommendedName>
</protein>
<keyword evidence="4" id="KW-1185">Reference proteome</keyword>
<dbReference type="AlphaFoldDB" id="A0AB39ZKS6"/>
<dbReference type="GO" id="GO:0005634">
    <property type="term" value="C:nucleus"/>
    <property type="evidence" value="ECO:0007669"/>
    <property type="project" value="TreeGrafter"/>
</dbReference>
<evidence type="ECO:0000256" key="3">
    <source>
        <dbReference type="SAM" id="MobiDB-lite"/>
    </source>
</evidence>
<evidence type="ECO:0000313" key="5">
    <source>
        <dbReference type="RefSeq" id="XP_016937611.4"/>
    </source>
</evidence>
<feature type="compositionally biased region" description="Acidic residues" evidence="3">
    <location>
        <begin position="15"/>
        <end position="32"/>
    </location>
</feature>
<sequence length="297" mass="33444">MSANKQKKLNTMEVDPNDEDSSSSEDDDEDEPHPDAYRGNEEVQIDFEGRSPVDPDAQGISQLLQRLFLRAHINCNQMADLIISQNYVGSVICQCDDEGAESETDDENMVEDGTVFGITSVLNLTAKKDQPSIAQLRTYLLDRAKSHASEQVQQQLKDLLDSEQRHVGFLVNERFINIPAQISVPLLQSLQQEIDAAKAKKMKFDFGTLLLLVKFYRKEAKKGKPAEDNYTNAEDELLSDRAKFSFEYSVASETDSGMSGDWLEGDAVMTPYRKLLVLEAKQLPQLIDDIQRFINGE</sequence>
<dbReference type="PANTHER" id="PTHR13261:SF0">
    <property type="entry name" value="BRCA2 AND CDKN1A-INTERACTING PROTEIN"/>
    <property type="match status" value="1"/>
</dbReference>
<dbReference type="PANTHER" id="PTHR13261">
    <property type="entry name" value="BRCA2 AND CDKN1A INTERACTING PROTEIN"/>
    <property type="match status" value="1"/>
</dbReference>
<feature type="region of interest" description="Disordered" evidence="3">
    <location>
        <begin position="1"/>
        <end position="41"/>
    </location>
</feature>
<dbReference type="Pfam" id="PF13862">
    <property type="entry name" value="BCCIP"/>
    <property type="match status" value="1"/>
</dbReference>
<dbReference type="GeneID" id="108015630"/>
<evidence type="ECO:0000256" key="1">
    <source>
        <dbReference type="ARBA" id="ARBA00006781"/>
    </source>
</evidence>
<proteinExistence type="inferred from homology"/>
<dbReference type="InterPro" id="IPR025602">
    <property type="entry name" value="BCP1_family"/>
</dbReference>
<accession>A0AB39ZKS6</accession>
<gene>
    <name evidence="5" type="primary">LOC108015630</name>
</gene>
<dbReference type="PIRSF" id="PIRSF028983">
    <property type="entry name" value="BCP1"/>
    <property type="match status" value="1"/>
</dbReference>
<evidence type="ECO:0000313" key="4">
    <source>
        <dbReference type="Proteomes" id="UP001652628"/>
    </source>
</evidence>
<dbReference type="RefSeq" id="XP_016937611.4">
    <property type="nucleotide sequence ID" value="XM_017082122.4"/>
</dbReference>
<comment type="similarity">
    <text evidence="1 2">Belongs to the BCP1 family.</text>
</comment>
<dbReference type="Proteomes" id="UP001652628">
    <property type="component" value="Chromosome 3"/>
</dbReference>
<name>A0AB39ZKS6_DROSZ</name>
<evidence type="ECO:0000256" key="2">
    <source>
        <dbReference type="PIRNR" id="PIRNR028983"/>
    </source>
</evidence>
<reference evidence="5" key="1">
    <citation type="submission" date="2025-08" db="UniProtKB">
        <authorList>
            <consortium name="RefSeq"/>
        </authorList>
    </citation>
    <scope>IDENTIFICATION</scope>
</reference>